<reference evidence="3" key="2">
    <citation type="submission" date="2021-01" db="EMBL/GenBank/DDBJ databases">
        <authorList>
            <person name="Corre E."/>
            <person name="Pelletier E."/>
            <person name="Niang G."/>
            <person name="Scheremetjew M."/>
            <person name="Finn R."/>
            <person name="Kale V."/>
            <person name="Holt S."/>
            <person name="Cochrane G."/>
            <person name="Meng A."/>
            <person name="Brown T."/>
            <person name="Cohen L."/>
        </authorList>
    </citation>
    <scope>NUCLEOTIDE SEQUENCE</scope>
    <source>
        <strain evidence="3">E4-10</strain>
    </source>
</reference>
<sequence>MRGLVLILAAATLLAAASAAEGRRANRASAPASVVAGEPYNVPTSAQGVSVNTLVMEPLPGQGNQPIEVAAPTSVGGDLPDAARYGNLHAYTEDLKSLVKEMDDSEQNARSLRVKLVDKDNFLESMLKRERLLKIDLDQHKTQLAAMNAHIQATEARVERLKKERQQAELDYQKHSMDSATRHIATTINSVEAVSSALDSRLERTDARVKDALMRETEAMRRSLQPDVAAGDARDEGALQAVAAAAANMPAPATFLQAGAAARGLRGKAAQ</sequence>
<evidence type="ECO:0000313" key="4">
    <source>
        <dbReference type="EMBL" id="KAA0157457.1"/>
    </source>
</evidence>
<evidence type="ECO:0000313" key="8">
    <source>
        <dbReference type="Proteomes" id="UP000322899"/>
    </source>
</evidence>
<reference evidence="8 9" key="1">
    <citation type="submission" date="2019-07" db="EMBL/GenBank/DDBJ databases">
        <title>Genomes of Cafeteria roenbergensis.</title>
        <authorList>
            <person name="Fischer M.G."/>
            <person name="Hackl T."/>
            <person name="Roman M."/>
        </authorList>
    </citation>
    <scope>NUCLEOTIDE SEQUENCE [LARGE SCALE GENOMIC DNA]</scope>
    <source>
        <strain evidence="4 9">BVI</strain>
        <strain evidence="5 11">Cflag</strain>
        <strain evidence="7 8">E4-10P</strain>
        <strain evidence="6 10">RCC970-E3</strain>
    </source>
</reference>
<dbReference type="AlphaFoldDB" id="A0A5A8CYL0"/>
<dbReference type="EMBL" id="VLTO01000002">
    <property type="protein sequence ID" value="KAA0178110.1"/>
    <property type="molecule type" value="Genomic_DNA"/>
</dbReference>
<evidence type="ECO:0000313" key="11">
    <source>
        <dbReference type="Proteomes" id="UP000325113"/>
    </source>
</evidence>
<dbReference type="EMBL" id="VLTL01000041">
    <property type="protein sequence ID" value="KAA0166157.1"/>
    <property type="molecule type" value="Genomic_DNA"/>
</dbReference>
<dbReference type="EMBL" id="VLTN01000001">
    <property type="protein sequence ID" value="KAA0157457.1"/>
    <property type="molecule type" value="Genomic_DNA"/>
</dbReference>
<dbReference type="EMBL" id="HBET01006830">
    <property type="protein sequence ID" value="CAD8560252.1"/>
    <property type="molecule type" value="Transcribed_RNA"/>
</dbReference>
<keyword evidence="2" id="KW-0732">Signal</keyword>
<name>A0A5A8CYL0_CAFRO</name>
<dbReference type="Proteomes" id="UP000322899">
    <property type="component" value="Unassembled WGS sequence"/>
</dbReference>
<feature type="chain" id="PRO_5036136782" evidence="2">
    <location>
        <begin position="20"/>
        <end position="271"/>
    </location>
</feature>
<dbReference type="SUPFAM" id="SSF58100">
    <property type="entry name" value="Bacterial hemolysins"/>
    <property type="match status" value="1"/>
</dbReference>
<proteinExistence type="predicted"/>
<feature type="signal peptide" evidence="2">
    <location>
        <begin position="1"/>
        <end position="19"/>
    </location>
</feature>
<evidence type="ECO:0000256" key="1">
    <source>
        <dbReference type="SAM" id="Coils"/>
    </source>
</evidence>
<evidence type="ECO:0000313" key="7">
    <source>
        <dbReference type="EMBL" id="KAA0178110.1"/>
    </source>
</evidence>
<evidence type="ECO:0000313" key="3">
    <source>
        <dbReference type="EMBL" id="CAD8560252.1"/>
    </source>
</evidence>
<keyword evidence="1" id="KW-0175">Coiled coil</keyword>
<accession>A0A5A8CYL0</accession>
<dbReference type="Gene3D" id="1.10.287.1490">
    <property type="match status" value="1"/>
</dbReference>
<evidence type="ECO:0000313" key="6">
    <source>
        <dbReference type="EMBL" id="KAA0166157.1"/>
    </source>
</evidence>
<evidence type="ECO:0000313" key="9">
    <source>
        <dbReference type="Proteomes" id="UP000323011"/>
    </source>
</evidence>
<protein>
    <submittedName>
        <fullName evidence="4">Uncharacterized protein</fullName>
    </submittedName>
</protein>
<evidence type="ECO:0000256" key="2">
    <source>
        <dbReference type="SAM" id="SignalP"/>
    </source>
</evidence>
<dbReference type="Proteomes" id="UP000325113">
    <property type="component" value="Unassembled WGS sequence"/>
</dbReference>
<gene>
    <name evidence="3" type="ORF">CROE0942_LOCUS4588</name>
    <name evidence="7" type="ORF">FNF27_00658</name>
    <name evidence="6" type="ORF">FNF28_03205</name>
    <name evidence="4" type="ORF">FNF29_00033</name>
    <name evidence="5" type="ORF">FNF31_05454</name>
</gene>
<dbReference type="Proteomes" id="UP000323011">
    <property type="component" value="Unassembled WGS sequence"/>
</dbReference>
<dbReference type="Proteomes" id="UP000324907">
    <property type="component" value="Unassembled WGS sequence"/>
</dbReference>
<evidence type="ECO:0000313" key="10">
    <source>
        <dbReference type="Proteomes" id="UP000324907"/>
    </source>
</evidence>
<evidence type="ECO:0000313" key="5">
    <source>
        <dbReference type="EMBL" id="KAA0158384.1"/>
    </source>
</evidence>
<feature type="coiled-coil region" evidence="1">
    <location>
        <begin position="88"/>
        <end position="178"/>
    </location>
</feature>
<dbReference type="EMBL" id="VLTM01000068">
    <property type="protein sequence ID" value="KAA0158384.1"/>
    <property type="molecule type" value="Genomic_DNA"/>
</dbReference>
<organism evidence="4 9">
    <name type="scientific">Cafeteria roenbergensis</name>
    <name type="common">Marine flagellate</name>
    <dbReference type="NCBI Taxonomy" id="33653"/>
    <lineage>
        <taxon>Eukaryota</taxon>
        <taxon>Sar</taxon>
        <taxon>Stramenopiles</taxon>
        <taxon>Bigyra</taxon>
        <taxon>Opalozoa</taxon>
        <taxon>Bicosoecida</taxon>
        <taxon>Cafeteriaceae</taxon>
        <taxon>Cafeteria</taxon>
    </lineage>
</organism>
<keyword evidence="9" id="KW-1185">Reference proteome</keyword>